<feature type="transmembrane region" description="Helical" evidence="1">
    <location>
        <begin position="65"/>
        <end position="82"/>
    </location>
</feature>
<evidence type="ECO:0000313" key="2">
    <source>
        <dbReference type="EMBL" id="CAH1399586.1"/>
    </source>
</evidence>
<accession>A0A9P0HCQ2</accession>
<keyword evidence="1" id="KW-1133">Transmembrane helix</keyword>
<keyword evidence="3" id="KW-1185">Reference proteome</keyword>
<dbReference type="AlphaFoldDB" id="A0A9P0HCQ2"/>
<evidence type="ECO:0000313" key="3">
    <source>
        <dbReference type="Proteomes" id="UP001152798"/>
    </source>
</evidence>
<protein>
    <submittedName>
        <fullName evidence="2">Uncharacterized protein</fullName>
    </submittedName>
</protein>
<name>A0A9P0HCQ2_NEZVI</name>
<reference evidence="2" key="1">
    <citation type="submission" date="2022-01" db="EMBL/GenBank/DDBJ databases">
        <authorList>
            <person name="King R."/>
        </authorList>
    </citation>
    <scope>NUCLEOTIDE SEQUENCE</scope>
</reference>
<gene>
    <name evidence="2" type="ORF">NEZAVI_LOCUS9009</name>
</gene>
<proteinExistence type="predicted"/>
<dbReference type="EMBL" id="OV725080">
    <property type="protein sequence ID" value="CAH1399586.1"/>
    <property type="molecule type" value="Genomic_DNA"/>
</dbReference>
<evidence type="ECO:0000256" key="1">
    <source>
        <dbReference type="SAM" id="Phobius"/>
    </source>
</evidence>
<keyword evidence="1" id="KW-0812">Transmembrane</keyword>
<sequence>MAVNKLREEQAYTSCLQIQLQEVNGDADVDPIWAQIKFSILKTAEEVCGLQQIRPTTKKTRMKKIYKSNTIMIAYVTIALLHF</sequence>
<keyword evidence="1" id="KW-0472">Membrane</keyword>
<dbReference type="Proteomes" id="UP001152798">
    <property type="component" value="Chromosome 4"/>
</dbReference>
<organism evidence="2 3">
    <name type="scientific">Nezara viridula</name>
    <name type="common">Southern green stink bug</name>
    <name type="synonym">Cimex viridulus</name>
    <dbReference type="NCBI Taxonomy" id="85310"/>
    <lineage>
        <taxon>Eukaryota</taxon>
        <taxon>Metazoa</taxon>
        <taxon>Ecdysozoa</taxon>
        <taxon>Arthropoda</taxon>
        <taxon>Hexapoda</taxon>
        <taxon>Insecta</taxon>
        <taxon>Pterygota</taxon>
        <taxon>Neoptera</taxon>
        <taxon>Paraneoptera</taxon>
        <taxon>Hemiptera</taxon>
        <taxon>Heteroptera</taxon>
        <taxon>Panheteroptera</taxon>
        <taxon>Pentatomomorpha</taxon>
        <taxon>Pentatomoidea</taxon>
        <taxon>Pentatomidae</taxon>
        <taxon>Pentatominae</taxon>
        <taxon>Nezara</taxon>
    </lineage>
</organism>